<reference evidence="2" key="1">
    <citation type="journal article" date="2019" name="Int. J. Syst. Evol. Microbiol.">
        <title>The Global Catalogue of Microorganisms (GCM) 10K type strain sequencing project: providing services to taxonomists for standard genome sequencing and annotation.</title>
        <authorList>
            <consortium name="The Broad Institute Genomics Platform"/>
            <consortium name="The Broad Institute Genome Sequencing Center for Infectious Disease"/>
            <person name="Wu L."/>
            <person name="Ma J."/>
        </authorList>
    </citation>
    <scope>NUCLEOTIDE SEQUENCE [LARGE SCALE GENOMIC DNA]</scope>
    <source>
        <strain evidence="2">CCM 8749</strain>
    </source>
</reference>
<dbReference type="EMBL" id="JBHSQV010000009">
    <property type="protein sequence ID" value="MFC5985135.1"/>
    <property type="molecule type" value="Genomic_DNA"/>
</dbReference>
<dbReference type="Proteomes" id="UP001596250">
    <property type="component" value="Unassembled WGS sequence"/>
</dbReference>
<name>A0ABW1IJB7_9BACL</name>
<organism evidence="1 2">
    <name type="scientific">Marinicrinis lubricantis</name>
    <dbReference type="NCBI Taxonomy" id="2086470"/>
    <lineage>
        <taxon>Bacteria</taxon>
        <taxon>Bacillati</taxon>
        <taxon>Bacillota</taxon>
        <taxon>Bacilli</taxon>
        <taxon>Bacillales</taxon>
        <taxon>Paenibacillaceae</taxon>
    </lineage>
</organism>
<evidence type="ECO:0000313" key="2">
    <source>
        <dbReference type="Proteomes" id="UP001596250"/>
    </source>
</evidence>
<evidence type="ECO:0000313" key="1">
    <source>
        <dbReference type="EMBL" id="MFC5985135.1"/>
    </source>
</evidence>
<gene>
    <name evidence="1" type="ORF">ACFPXP_01435</name>
</gene>
<protein>
    <submittedName>
        <fullName evidence="1">Uncharacterized protein</fullName>
    </submittedName>
</protein>
<dbReference type="RefSeq" id="WP_379891719.1">
    <property type="nucleotide sequence ID" value="NZ_JBHSQV010000009.1"/>
</dbReference>
<accession>A0ABW1IJB7</accession>
<comment type="caution">
    <text evidence="1">The sequence shown here is derived from an EMBL/GenBank/DDBJ whole genome shotgun (WGS) entry which is preliminary data.</text>
</comment>
<proteinExistence type="predicted"/>
<keyword evidence="2" id="KW-1185">Reference proteome</keyword>
<sequence>MALLPSAQRITEASRYQIWYRRPPARSRTYLSQSTSPLSKVQPYLSSQDERKALHAVSACLDLSVPTYYAQLLLL</sequence>